<protein>
    <submittedName>
        <fullName evidence="1">Uncharacterized protein</fullName>
    </submittedName>
</protein>
<gene>
    <name evidence="1" type="ORF">ACU52_14350</name>
</gene>
<evidence type="ECO:0000313" key="2">
    <source>
        <dbReference type="Proteomes" id="UP000036951"/>
    </source>
</evidence>
<sequence length="73" mass="8603">MHTSFIYVPLKGRFEGGNSRITDLLDELNLTNRILKEDTTFDNIYNLNIDWNDVDKNLSIIRQRSESFLKNIL</sequence>
<reference evidence="1 2" key="1">
    <citation type="submission" date="2015-06" db="EMBL/GenBank/DDBJ databases">
        <title>Prevotella sp. 109, sp. nov., a novel member of the family Prevotellaceae isolated from human faeces.</title>
        <authorList>
            <person name="Shkoporov A.N."/>
            <person name="Chaplin A.V."/>
            <person name="Kafarskaia L.I."/>
            <person name="Efimov B.A."/>
        </authorList>
    </citation>
    <scope>NUCLEOTIDE SEQUENCE [LARGE SCALE GENOMIC DNA]</scope>
    <source>
        <strain evidence="1 2">109</strain>
    </source>
</reference>
<keyword evidence="2" id="KW-1185">Reference proteome</keyword>
<dbReference type="AlphaFoldDB" id="A0A8E1UPZ1"/>
<dbReference type="Proteomes" id="UP000036951">
    <property type="component" value="Unassembled WGS sequence"/>
</dbReference>
<dbReference type="EMBL" id="LFQU01000057">
    <property type="protein sequence ID" value="KOO65792.1"/>
    <property type="molecule type" value="Genomic_DNA"/>
</dbReference>
<name>A0A8E1UPZ1_9BACT</name>
<proteinExistence type="predicted"/>
<evidence type="ECO:0000313" key="1">
    <source>
        <dbReference type="EMBL" id="KOO65792.1"/>
    </source>
</evidence>
<comment type="caution">
    <text evidence="1">The sequence shown here is derived from an EMBL/GenBank/DDBJ whole genome shotgun (WGS) entry which is preliminary data.</text>
</comment>
<organism evidence="1 2">
    <name type="scientific">Xylanibacter rarus</name>
    <dbReference type="NCBI Taxonomy" id="1676614"/>
    <lineage>
        <taxon>Bacteria</taxon>
        <taxon>Pseudomonadati</taxon>
        <taxon>Bacteroidota</taxon>
        <taxon>Bacteroidia</taxon>
        <taxon>Bacteroidales</taxon>
        <taxon>Prevotellaceae</taxon>
        <taxon>Xylanibacter</taxon>
    </lineage>
</organism>
<accession>A0A8E1UPZ1</accession>